<protein>
    <submittedName>
        <fullName evidence="2">DUF3885 domain-containing protein</fullName>
    </submittedName>
</protein>
<dbReference type="Proteomes" id="UP001268896">
    <property type="component" value="Unassembled WGS sequence"/>
</dbReference>
<feature type="domain" description="DUF3885" evidence="1">
    <location>
        <begin position="13"/>
        <end position="184"/>
    </location>
</feature>
<proteinExistence type="predicted"/>
<evidence type="ECO:0000259" key="1">
    <source>
        <dbReference type="Pfam" id="PF13021"/>
    </source>
</evidence>
<reference evidence="2" key="1">
    <citation type="submission" date="2023-03" db="EMBL/GenBank/DDBJ databases">
        <authorList>
            <person name="Shen W."/>
            <person name="Cai J."/>
        </authorList>
    </citation>
    <scope>NUCLEOTIDE SEQUENCE</scope>
    <source>
        <strain evidence="2">K72-2</strain>
    </source>
</reference>
<accession>A0AAW8URP8</accession>
<dbReference type="RefSeq" id="WP_311904613.1">
    <property type="nucleotide sequence ID" value="NZ_JARQDV010000018.1"/>
</dbReference>
<dbReference type="EMBL" id="JARQDV010000018">
    <property type="protein sequence ID" value="MDT2966118.1"/>
    <property type="molecule type" value="Genomic_DNA"/>
</dbReference>
<dbReference type="AlphaFoldDB" id="A0AAW8URP8"/>
<evidence type="ECO:0000313" key="3">
    <source>
        <dbReference type="Proteomes" id="UP001268896"/>
    </source>
</evidence>
<dbReference type="InterPro" id="IPR024976">
    <property type="entry name" value="DUF3885"/>
</dbReference>
<name>A0AAW8URP8_ENTCA</name>
<dbReference type="Pfam" id="PF13021">
    <property type="entry name" value="DUF3885"/>
    <property type="match status" value="1"/>
</dbReference>
<organism evidence="2 3">
    <name type="scientific">Enterococcus casseliflavus</name>
    <name type="common">Enterococcus flavescens</name>
    <dbReference type="NCBI Taxonomy" id="37734"/>
    <lineage>
        <taxon>Bacteria</taxon>
        <taxon>Bacillati</taxon>
        <taxon>Bacillota</taxon>
        <taxon>Bacilli</taxon>
        <taxon>Lactobacillales</taxon>
        <taxon>Enterococcaceae</taxon>
        <taxon>Enterococcus</taxon>
    </lineage>
</organism>
<gene>
    <name evidence="2" type="ORF">P7I32_16175</name>
</gene>
<sequence>MNPNIRSIFLSSYNTYKLKGNLRFELAPESEENFQKRIEAAKDRAKTLFTEVFSDEKELQIIITASKFSGAGLIRKYLYKANYQIVDSFTTSAFDSYYENQATILVINTQRNNVRIAKIIDGLCYRDFNEVGKLRVSDNLFLYNSKTKTIVNIYDDRGCDIWSNNVQSQKKLYDRFNDWILEYDKNEIDLFYSNIDYI</sequence>
<comment type="caution">
    <text evidence="2">The sequence shown here is derived from an EMBL/GenBank/DDBJ whole genome shotgun (WGS) entry which is preliminary data.</text>
</comment>
<evidence type="ECO:0000313" key="2">
    <source>
        <dbReference type="EMBL" id="MDT2966118.1"/>
    </source>
</evidence>